<evidence type="ECO:0000256" key="1">
    <source>
        <dbReference type="SAM" id="MobiDB-lite"/>
    </source>
</evidence>
<dbReference type="GeneID" id="54779131"/>
<dbReference type="RefSeq" id="XP_034014797.1">
    <property type="nucleotide sequence ID" value="XM_034157690.1"/>
</dbReference>
<feature type="compositionally biased region" description="Polar residues" evidence="1">
    <location>
        <begin position="627"/>
        <end position="648"/>
    </location>
</feature>
<sequence>MSIAVGQTTVSEASAAYTMDSSLNLLEPQALVERARVQVDAKDPVVVQLLKLRSGMSASSDREVSPHLGMETSLNAYSAKVTELLKKVIDDVNDVDARERLVSLTTIVPRRASSVSKSIYPNETLSIVIIENFALINSITAKFDPDTMEFAAHMVRFLVRLVYNLRCWEIYHLLSIVPGLEEFLTLIGFEIISAPFGPLVRPPELYLERNMQEGLQYPYPYPFYNFSFHERDGKTARDRKVKRIKIDPYPDITLVPEPVAPVSSSDDDNSADESYKSPQKVITGRRPGRPRKVQPRPSAFGSFVAAPPPEAGGPPRRKKRGRKSKAELEQIAREARAAMERGDRTVEPVVHRQLRGSQVNRQPPAQKMFIINPHGEPGQMEVFGGGAIEEVDAAILSYGSSGSDEEPEEKYGGNPRPPAVVHQCHALDPTSQMMCNKVFIGATELMQHQLSVHGFKRKVYSCQYCAARGKGKLYTNIDSLARHLGRRHGLGDKEAKTAVDLVKAQVDSEETTRPVPPEASTSSLEAEPDISNSVQPQQSSAVPTISQMPQNIEALPPMSQFGPTQFQTNFSQQLQDKPEGTARSPQQHYRNPNLLQRNRIVEIVELPAIQDEQQSSAYLGSHPQIPPTNKMQNVGLQSHGSPQQQTAPHLSPPAGQYMPLRDMSGRPAQFIPMATSPQYAQMQPYAMMPGRPGMMMGPPPMQQYMCLPPIHVPYAMAMPMMSMTGALQRPGPPSDPQEPKK</sequence>
<feature type="region of interest" description="Disordered" evidence="1">
    <location>
        <begin position="504"/>
        <end position="544"/>
    </location>
</feature>
<evidence type="ECO:0000313" key="2">
    <source>
        <dbReference type="EMBL" id="KAA8907791.1"/>
    </source>
</evidence>
<reference evidence="2 3" key="1">
    <citation type="submission" date="2019-07" db="EMBL/GenBank/DDBJ databases">
        <title>Genome assembly of two rare yeast pathogens: Diutina rugosa and Trichomonascus ciferrii.</title>
        <authorList>
            <person name="Mixao V."/>
            <person name="Saus E."/>
            <person name="Hansen A."/>
            <person name="Lass-Flor C."/>
            <person name="Gabaldon T."/>
        </authorList>
    </citation>
    <scope>NUCLEOTIDE SEQUENCE [LARGE SCALE GENOMIC DNA]</scope>
    <source>
        <strain evidence="2 3">CBS 613</strain>
    </source>
</reference>
<dbReference type="VEuPathDB" id="FungiDB:DIURU_000478"/>
<dbReference type="AlphaFoldDB" id="A0A642UY63"/>
<dbReference type="Proteomes" id="UP000449547">
    <property type="component" value="Unassembled WGS sequence"/>
</dbReference>
<evidence type="ECO:0000313" key="3">
    <source>
        <dbReference type="Proteomes" id="UP000449547"/>
    </source>
</evidence>
<dbReference type="EMBL" id="SWFT01000019">
    <property type="protein sequence ID" value="KAA8907791.1"/>
    <property type="molecule type" value="Genomic_DNA"/>
</dbReference>
<protein>
    <submittedName>
        <fullName evidence="2">Uncharacterized protein</fullName>
    </submittedName>
</protein>
<feature type="region of interest" description="Disordered" evidence="1">
    <location>
        <begin position="255"/>
        <end position="328"/>
    </location>
</feature>
<feature type="compositionally biased region" description="Polar residues" evidence="1">
    <location>
        <begin position="519"/>
        <end position="544"/>
    </location>
</feature>
<accession>A0A642UY63</accession>
<gene>
    <name evidence="2" type="ORF">DIURU_000478</name>
</gene>
<feature type="region of interest" description="Disordered" evidence="1">
    <location>
        <begin position="573"/>
        <end position="594"/>
    </location>
</feature>
<proteinExistence type="predicted"/>
<dbReference type="OrthoDB" id="4096720at2759"/>
<name>A0A642UY63_DIURU</name>
<feature type="region of interest" description="Disordered" evidence="1">
    <location>
        <begin position="618"/>
        <end position="654"/>
    </location>
</feature>
<feature type="compositionally biased region" description="Low complexity" evidence="1">
    <location>
        <begin position="255"/>
        <end position="264"/>
    </location>
</feature>
<keyword evidence="3" id="KW-1185">Reference proteome</keyword>
<comment type="caution">
    <text evidence="2">The sequence shown here is derived from an EMBL/GenBank/DDBJ whole genome shotgun (WGS) entry which is preliminary data.</text>
</comment>
<organism evidence="2 3">
    <name type="scientific">Diutina rugosa</name>
    <name type="common">Yeast</name>
    <name type="synonym">Candida rugosa</name>
    <dbReference type="NCBI Taxonomy" id="5481"/>
    <lineage>
        <taxon>Eukaryota</taxon>
        <taxon>Fungi</taxon>
        <taxon>Dikarya</taxon>
        <taxon>Ascomycota</taxon>
        <taxon>Saccharomycotina</taxon>
        <taxon>Pichiomycetes</taxon>
        <taxon>Debaryomycetaceae</taxon>
        <taxon>Diutina</taxon>
    </lineage>
</organism>
<feature type="compositionally biased region" description="Polar residues" evidence="1">
    <location>
        <begin position="583"/>
        <end position="594"/>
    </location>
</feature>